<accession>A0A1W0E5B8</accession>
<comment type="caution">
    <text evidence="1">The sequence shown here is derived from an EMBL/GenBank/DDBJ whole genome shotgun (WGS) entry which is preliminary data.</text>
</comment>
<dbReference type="Proteomes" id="UP000192758">
    <property type="component" value="Unassembled WGS sequence"/>
</dbReference>
<sequence length="119" mass="13844">MIIIHNNIIENIIVNYNNIHNSNTNSNILNDNNSNNINDNNSNILNNNIHNNTNNNINDNTINAYLCLKYPPKVYQCDDHMYLSTCYKYADVSLLAAACWSRCSQREIGWYEQRSDMRV</sequence>
<reference evidence="1 2" key="1">
    <citation type="journal article" date="2017" name="Environ. Microbiol.">
        <title>Decay of the glycolytic pathway and adaptation to intranuclear parasitism within Enterocytozoonidae microsporidia.</title>
        <authorList>
            <person name="Wiredu Boakye D."/>
            <person name="Jaroenlak P."/>
            <person name="Prachumwat A."/>
            <person name="Williams T.A."/>
            <person name="Bateman K.S."/>
            <person name="Itsathitphaisarn O."/>
            <person name="Sritunyalucksana K."/>
            <person name="Paszkiewicz K.H."/>
            <person name="Moore K.A."/>
            <person name="Stentiford G.D."/>
            <person name="Williams B.A."/>
        </authorList>
    </citation>
    <scope>NUCLEOTIDE SEQUENCE [LARGE SCALE GENOMIC DNA]</scope>
    <source>
        <strain evidence="1 2">TH1</strain>
    </source>
</reference>
<organism evidence="1 2">
    <name type="scientific">Ecytonucleospora hepatopenaei</name>
    <dbReference type="NCBI Taxonomy" id="646526"/>
    <lineage>
        <taxon>Eukaryota</taxon>
        <taxon>Fungi</taxon>
        <taxon>Fungi incertae sedis</taxon>
        <taxon>Microsporidia</taxon>
        <taxon>Enterocytozoonidae</taxon>
        <taxon>Ecytonucleospora</taxon>
    </lineage>
</organism>
<evidence type="ECO:0000313" key="2">
    <source>
        <dbReference type="Proteomes" id="UP000192758"/>
    </source>
</evidence>
<evidence type="ECO:0000313" key="1">
    <source>
        <dbReference type="EMBL" id="OQS54423.1"/>
    </source>
</evidence>
<name>A0A1W0E5B8_9MICR</name>
<dbReference type="EMBL" id="MNPJ01000020">
    <property type="protein sequence ID" value="OQS54423.1"/>
    <property type="molecule type" value="Genomic_DNA"/>
</dbReference>
<dbReference type="AlphaFoldDB" id="A0A1W0E5B8"/>
<dbReference type="VEuPathDB" id="MicrosporidiaDB:EHP00_2170"/>
<keyword evidence="2" id="KW-1185">Reference proteome</keyword>
<gene>
    <name evidence="1" type="ORF">EHP00_2170</name>
</gene>
<proteinExistence type="predicted"/>
<protein>
    <submittedName>
        <fullName evidence="1">Uncharacterized protein</fullName>
    </submittedName>
</protein>